<dbReference type="RefSeq" id="WP_359544184.1">
    <property type="nucleotide sequence ID" value="NZ_JBFACJ010000026.1"/>
</dbReference>
<evidence type="ECO:0000313" key="3">
    <source>
        <dbReference type="Proteomes" id="UP001603418"/>
    </source>
</evidence>
<dbReference type="InterPro" id="IPR016032">
    <property type="entry name" value="Sig_transdc_resp-reg_C-effctor"/>
</dbReference>
<name>A0ABW6Z7F2_9ACTN</name>
<gene>
    <name evidence="2" type="ORF">ACF1HC_36725</name>
</gene>
<sequence>MVSAVENMLAYAGLSELSAEDNERTRREPTARGQDVGEDLLLGVYDHVLSYHAATTTEIATALGLPSAAVNRAMRELQRLRLVRHCKEQDTFLAADPDAAETELVLPLESAIHEKRRELVAIHHQLERFSKSFKRHQRTQRTSRLVATLENQREISLRLTDSLRQSSGEILTMWPVCSYETQILKDTLRLSYEAVRRGVRLRTLYPHSARSHPSFRAILQQDLDSGAEVRTSDEVQHFVIIVDQETAFLPTDSSDGGTSAVTAVYEPAIVKVLCGIYRNTWQPACVFDGNASNGASLNNVRNAILKMLACGLKDDVIARRVGISSRTLRRHIAAIMEELGAESRFQAGAAAASAGLIGTLGGG</sequence>
<dbReference type="Gene3D" id="1.10.10.10">
    <property type="entry name" value="Winged helix-like DNA-binding domain superfamily/Winged helix DNA-binding domain"/>
    <property type="match status" value="1"/>
</dbReference>
<comment type="caution">
    <text evidence="2">The sequence shown here is derived from an EMBL/GenBank/DDBJ whole genome shotgun (WGS) entry which is preliminary data.</text>
</comment>
<dbReference type="InterPro" id="IPR000792">
    <property type="entry name" value="Tscrpt_reg_LuxR_C"/>
</dbReference>
<proteinExistence type="predicted"/>
<keyword evidence="3" id="KW-1185">Reference proteome</keyword>
<dbReference type="Proteomes" id="UP001603418">
    <property type="component" value="Unassembled WGS sequence"/>
</dbReference>
<dbReference type="EMBL" id="JBICBM010000025">
    <property type="protein sequence ID" value="MFF9887087.1"/>
    <property type="molecule type" value="Genomic_DNA"/>
</dbReference>
<reference evidence="2 3" key="1">
    <citation type="submission" date="2024-10" db="EMBL/GenBank/DDBJ databases">
        <title>The Natural Products Discovery Center: Release of the First 8490 Sequenced Strains for Exploring Actinobacteria Biosynthetic Diversity.</title>
        <authorList>
            <person name="Kalkreuter E."/>
            <person name="Kautsar S.A."/>
            <person name="Yang D."/>
            <person name="Bader C.D."/>
            <person name="Teijaro C.N."/>
            <person name="Fluegel L."/>
            <person name="Davis C.M."/>
            <person name="Simpson J.R."/>
            <person name="Lauterbach L."/>
            <person name="Steele A.D."/>
            <person name="Gui C."/>
            <person name="Meng S."/>
            <person name="Li G."/>
            <person name="Viehrig K."/>
            <person name="Ye F."/>
            <person name="Su P."/>
            <person name="Kiefer A.F."/>
            <person name="Nichols A."/>
            <person name="Cepeda A.J."/>
            <person name="Yan W."/>
            <person name="Fan B."/>
            <person name="Jiang Y."/>
            <person name="Adhikari A."/>
            <person name="Zheng C.-J."/>
            <person name="Schuster L."/>
            <person name="Cowan T.M."/>
            <person name="Smanski M.J."/>
            <person name="Chevrette M.G."/>
            <person name="De Carvalho L.P.S."/>
            <person name="Shen B."/>
        </authorList>
    </citation>
    <scope>NUCLEOTIDE SEQUENCE [LARGE SCALE GENOMIC DNA]</scope>
    <source>
        <strain evidence="2 3">NPDC013366</strain>
    </source>
</reference>
<dbReference type="SMART" id="SM00421">
    <property type="entry name" value="HTH_LUXR"/>
    <property type="match status" value="1"/>
</dbReference>
<dbReference type="InterPro" id="IPR051797">
    <property type="entry name" value="TrmB-like"/>
</dbReference>
<dbReference type="Pfam" id="PF00196">
    <property type="entry name" value="GerE"/>
    <property type="match status" value="1"/>
</dbReference>
<dbReference type="SUPFAM" id="SSF46894">
    <property type="entry name" value="C-terminal effector domain of the bipartite response regulators"/>
    <property type="match status" value="1"/>
</dbReference>
<organism evidence="2 3">
    <name type="scientific">Streptomyces eurythermus</name>
    <dbReference type="NCBI Taxonomy" id="42237"/>
    <lineage>
        <taxon>Bacteria</taxon>
        <taxon>Bacillati</taxon>
        <taxon>Actinomycetota</taxon>
        <taxon>Actinomycetes</taxon>
        <taxon>Kitasatosporales</taxon>
        <taxon>Streptomycetaceae</taxon>
        <taxon>Streptomyces</taxon>
    </lineage>
</organism>
<dbReference type="PANTHER" id="PTHR34293">
    <property type="entry name" value="HTH-TYPE TRANSCRIPTIONAL REGULATOR TRMBL2"/>
    <property type="match status" value="1"/>
</dbReference>
<evidence type="ECO:0000313" key="2">
    <source>
        <dbReference type="EMBL" id="MFF9887087.1"/>
    </source>
</evidence>
<dbReference type="InterPro" id="IPR036388">
    <property type="entry name" value="WH-like_DNA-bd_sf"/>
</dbReference>
<accession>A0ABW6Z7F2</accession>
<dbReference type="PANTHER" id="PTHR34293:SF1">
    <property type="entry name" value="HTH-TYPE TRANSCRIPTIONAL REGULATOR TRMBL2"/>
    <property type="match status" value="1"/>
</dbReference>
<feature type="domain" description="HTH luxR-type" evidence="1">
    <location>
        <begin position="303"/>
        <end position="351"/>
    </location>
</feature>
<evidence type="ECO:0000259" key="1">
    <source>
        <dbReference type="SMART" id="SM00421"/>
    </source>
</evidence>
<protein>
    <submittedName>
        <fullName evidence="2">LuxR C-terminal-related transcriptional regulator</fullName>
    </submittedName>
</protein>